<dbReference type="GO" id="GO:0006796">
    <property type="term" value="P:phosphate-containing compound metabolic process"/>
    <property type="evidence" value="ECO:0007669"/>
    <property type="project" value="UniProtKB-ARBA"/>
</dbReference>
<feature type="domain" description="Carbohydrate kinase PfkB" evidence="3">
    <location>
        <begin position="3"/>
        <end position="296"/>
    </location>
</feature>
<reference evidence="4 5" key="1">
    <citation type="journal article" date="2015" name="Nature">
        <title>rRNA introns, odd ribosomes, and small enigmatic genomes across a large radiation of phyla.</title>
        <authorList>
            <person name="Brown C.T."/>
            <person name="Hug L.A."/>
            <person name="Thomas B.C."/>
            <person name="Sharon I."/>
            <person name="Castelle C.J."/>
            <person name="Singh A."/>
            <person name="Wilkins M.J."/>
            <person name="Williams K.H."/>
            <person name="Banfield J.F."/>
        </authorList>
    </citation>
    <scope>NUCLEOTIDE SEQUENCE [LARGE SCALE GENOMIC DNA]</scope>
</reference>
<proteinExistence type="predicted"/>
<evidence type="ECO:0000259" key="3">
    <source>
        <dbReference type="Pfam" id="PF00294"/>
    </source>
</evidence>
<dbReference type="EMBL" id="LBUT01000001">
    <property type="protein sequence ID" value="KKQ71714.1"/>
    <property type="molecule type" value="Genomic_DNA"/>
</dbReference>
<dbReference type="PANTHER" id="PTHR10584:SF166">
    <property type="entry name" value="RIBOKINASE"/>
    <property type="match status" value="1"/>
</dbReference>
<dbReference type="InterPro" id="IPR011611">
    <property type="entry name" value="PfkB_dom"/>
</dbReference>
<dbReference type="Proteomes" id="UP000034406">
    <property type="component" value="Unassembled WGS sequence"/>
</dbReference>
<name>A0A0G0MDA6_9BACT</name>
<dbReference type="InterPro" id="IPR029056">
    <property type="entry name" value="Ribokinase-like"/>
</dbReference>
<dbReference type="AlphaFoldDB" id="A0A0G0MDA6"/>
<sequence>MFDVISIGAATVDIFVKSNQFLVQSDLLALPYSSKNEISQSLITSGGGASNSAVSFSRLGLKSAIISLVGKDPLSQYLISDLKNENIDHDLLVESNQETTDFSVILVAPDGGRSILTSRGNSRLEENHIPWDKITSRWLYLTSLEGNVDLLEKIIGFAQDSKIKIALNPGNRELAQKQQLQPLLKYVDFLLLNRTEAEIITGLENTMSNFWDKVSVLGSKIISVTNGRDGAYVFSGTDRFYSPVINTTPVDETGAGDSFGSTFVAAQIHGLSLEDSLFWGIKNSASVVSYLGAKTGLLSLDQIKS</sequence>
<evidence type="ECO:0000256" key="1">
    <source>
        <dbReference type="ARBA" id="ARBA00022679"/>
    </source>
</evidence>
<dbReference type="CDD" id="cd01166">
    <property type="entry name" value="KdgK"/>
    <property type="match status" value="1"/>
</dbReference>
<keyword evidence="2 4" id="KW-0418">Kinase</keyword>
<organism evidence="4 5">
    <name type="scientific">Candidatus Shapirobacteria bacterium GW2011_GWE2_38_30</name>
    <dbReference type="NCBI Taxonomy" id="1618490"/>
    <lineage>
        <taxon>Bacteria</taxon>
        <taxon>Candidatus Shapironibacteriota</taxon>
    </lineage>
</organism>
<keyword evidence="1" id="KW-0808">Transferase</keyword>
<accession>A0A0G0MDA6</accession>
<dbReference type="PRINTS" id="PR00990">
    <property type="entry name" value="RIBOKINASE"/>
</dbReference>
<evidence type="ECO:0000313" key="4">
    <source>
        <dbReference type="EMBL" id="KKQ71714.1"/>
    </source>
</evidence>
<protein>
    <submittedName>
        <fullName evidence="4">PfkB family kinase, nonfunctional</fullName>
    </submittedName>
</protein>
<dbReference type="Pfam" id="PF00294">
    <property type="entry name" value="PfkB"/>
    <property type="match status" value="1"/>
</dbReference>
<dbReference type="STRING" id="1618490.US90_C0001G0044"/>
<evidence type="ECO:0000256" key="2">
    <source>
        <dbReference type="ARBA" id="ARBA00022777"/>
    </source>
</evidence>
<dbReference type="GO" id="GO:0016301">
    <property type="term" value="F:kinase activity"/>
    <property type="evidence" value="ECO:0007669"/>
    <property type="project" value="UniProtKB-KW"/>
</dbReference>
<dbReference type="PANTHER" id="PTHR10584">
    <property type="entry name" value="SUGAR KINASE"/>
    <property type="match status" value="1"/>
</dbReference>
<gene>
    <name evidence="4" type="ORF">US90_C0001G0044</name>
</gene>
<dbReference type="SUPFAM" id="SSF53613">
    <property type="entry name" value="Ribokinase-like"/>
    <property type="match status" value="1"/>
</dbReference>
<evidence type="ECO:0000313" key="5">
    <source>
        <dbReference type="Proteomes" id="UP000034406"/>
    </source>
</evidence>
<comment type="caution">
    <text evidence="4">The sequence shown here is derived from an EMBL/GenBank/DDBJ whole genome shotgun (WGS) entry which is preliminary data.</text>
</comment>
<dbReference type="Gene3D" id="3.40.1190.20">
    <property type="match status" value="1"/>
</dbReference>
<dbReference type="InterPro" id="IPR002139">
    <property type="entry name" value="Ribo/fructo_kinase"/>
</dbReference>